<keyword evidence="2" id="KW-1185">Reference proteome</keyword>
<dbReference type="InterPro" id="IPR016181">
    <property type="entry name" value="Acyl_CoA_acyltransferase"/>
</dbReference>
<organism evidence="1 2">
    <name type="scientific">Stappia taiwanensis</name>
    <dbReference type="NCBI Taxonomy" id="992267"/>
    <lineage>
        <taxon>Bacteria</taxon>
        <taxon>Pseudomonadati</taxon>
        <taxon>Pseudomonadota</taxon>
        <taxon>Alphaproteobacteria</taxon>
        <taxon>Hyphomicrobiales</taxon>
        <taxon>Stappiaceae</taxon>
        <taxon>Stappia</taxon>
    </lineage>
</organism>
<dbReference type="RefSeq" id="WP_181762035.1">
    <property type="nucleotide sequence ID" value="NZ_BMCR01000001.1"/>
</dbReference>
<evidence type="ECO:0008006" key="3">
    <source>
        <dbReference type="Google" id="ProtNLM"/>
    </source>
</evidence>
<evidence type="ECO:0000313" key="2">
    <source>
        <dbReference type="Proteomes" id="UP000559404"/>
    </source>
</evidence>
<protein>
    <recommendedName>
        <fullName evidence="3">GNAT family N-acetyltransferase</fullName>
    </recommendedName>
</protein>
<dbReference type="Proteomes" id="UP000559404">
    <property type="component" value="Unassembled WGS sequence"/>
</dbReference>
<dbReference type="AlphaFoldDB" id="A0A838XVS8"/>
<sequence length="132" mass="14908">MVTLTTRSPALRDDCLACASPTRWMRKAVLHMRRGGDSVSIHDDDALLAVAYLWPLGDGWTEFCLAIRPDARTRMRALIRLAQLRLQAIAQTGMRVKTHVRPGHLPGERMARLTGFVPDPETPGCWVHVWRL</sequence>
<reference evidence="1 2" key="1">
    <citation type="submission" date="2020-07" db="EMBL/GenBank/DDBJ databases">
        <authorList>
            <person name="Li M."/>
        </authorList>
    </citation>
    <scope>NUCLEOTIDE SEQUENCE [LARGE SCALE GENOMIC DNA]</scope>
    <source>
        <strain evidence="1 2">DSM 23284</strain>
    </source>
</reference>
<name>A0A838XVS8_9HYPH</name>
<accession>A0A838XVS8</accession>
<dbReference type="SUPFAM" id="SSF55729">
    <property type="entry name" value="Acyl-CoA N-acyltransferases (Nat)"/>
    <property type="match status" value="1"/>
</dbReference>
<dbReference type="EMBL" id="JACEON010000026">
    <property type="protein sequence ID" value="MBA4613837.1"/>
    <property type="molecule type" value="Genomic_DNA"/>
</dbReference>
<gene>
    <name evidence="1" type="ORF">H1W37_19440</name>
</gene>
<evidence type="ECO:0000313" key="1">
    <source>
        <dbReference type="EMBL" id="MBA4613837.1"/>
    </source>
</evidence>
<reference evidence="1 2" key="2">
    <citation type="submission" date="2020-08" db="EMBL/GenBank/DDBJ databases">
        <title>Stappia taiwanensis sp. nov., isolated from a coastal thermal spring.</title>
        <authorList>
            <person name="Kampfer P."/>
        </authorList>
    </citation>
    <scope>NUCLEOTIDE SEQUENCE [LARGE SCALE GENOMIC DNA]</scope>
    <source>
        <strain evidence="1 2">DSM 23284</strain>
    </source>
</reference>
<comment type="caution">
    <text evidence="1">The sequence shown here is derived from an EMBL/GenBank/DDBJ whole genome shotgun (WGS) entry which is preliminary data.</text>
</comment>
<proteinExistence type="predicted"/>